<proteinExistence type="predicted"/>
<dbReference type="Proteomes" id="UP000196239">
    <property type="component" value="Chromosome 1"/>
</dbReference>
<sequence length="355" mass="41500">MLLSDKLLKWNNFKQSAQFGNDTYLSLIVYGRNLYSVINTIEAYFIMLEGLENNTIKLKCDQKNLLQVKQHISLDILFHIMIVIETTVVLCHALSKNYVEVPQTMTYYRTNLVDEIFKNIKNKKYDLEKILGLPKLQYLNLSVDEQNILQSCYKETTGTFSEVLMHWMDFYENFRIIYNKSKHGLALMTGGGVNADKQVPEFSKSHLVAFTSLTQNKMPPRTFFIPSKDVKKLDSTWFKTQSFMKFLPELFSQMKAVLTELKDYGTYISRNHLLYAKNCGEDYLPYKDDAGIKEFGIFPGLKYSENEQRVIDRLIRDIVPNMNHEKKGIQYDHTSNHEQLNNSMKNDVITNIFFE</sequence>
<reference evidence="2" key="1">
    <citation type="submission" date="2015-10" db="EMBL/GenBank/DDBJ databases">
        <authorList>
            <person name="Lehtovirta-Morley L.E."/>
            <person name="Vieille C."/>
        </authorList>
    </citation>
    <scope>NUCLEOTIDE SEQUENCE [LARGE SCALE GENOMIC DNA]</scope>
</reference>
<gene>
    <name evidence="1" type="ORF">NDEV_1035</name>
</gene>
<dbReference type="AlphaFoldDB" id="A0A128A370"/>
<protein>
    <submittedName>
        <fullName evidence="1">Uncharacterized protein</fullName>
    </submittedName>
</protein>
<organism evidence="1 2">
    <name type="scientific">Nitrosotalea devaniterrae</name>
    <dbReference type="NCBI Taxonomy" id="1078905"/>
    <lineage>
        <taxon>Archaea</taxon>
        <taxon>Nitrososphaerota</taxon>
        <taxon>Nitrososphaeria</taxon>
        <taxon>Nitrosotaleales</taxon>
        <taxon>Nitrosotaleaceae</taxon>
        <taxon>Nitrosotalea</taxon>
    </lineage>
</organism>
<dbReference type="EMBL" id="LN890280">
    <property type="protein sequence ID" value="CUR51800.1"/>
    <property type="molecule type" value="Genomic_DNA"/>
</dbReference>
<evidence type="ECO:0000313" key="1">
    <source>
        <dbReference type="EMBL" id="CUR51800.1"/>
    </source>
</evidence>
<evidence type="ECO:0000313" key="2">
    <source>
        <dbReference type="Proteomes" id="UP000196239"/>
    </source>
</evidence>
<accession>A0A128A370</accession>
<dbReference type="KEGG" id="ndv:NDEV_1035"/>
<name>A0A128A370_9ARCH</name>
<keyword evidence="2" id="KW-1185">Reference proteome</keyword>